<dbReference type="Pfam" id="PF00174">
    <property type="entry name" value="Oxidored_molyb"/>
    <property type="match status" value="1"/>
</dbReference>
<evidence type="ECO:0000256" key="1">
    <source>
        <dbReference type="SAM" id="SignalP"/>
    </source>
</evidence>
<feature type="chain" id="PRO_5045114387" description="Oxidoreductase molybdopterin-binding domain-containing protein" evidence="1">
    <location>
        <begin position="29"/>
        <end position="363"/>
    </location>
</feature>
<evidence type="ECO:0000259" key="2">
    <source>
        <dbReference type="Pfam" id="PF00174"/>
    </source>
</evidence>
<dbReference type="Proteomes" id="UP001320544">
    <property type="component" value="Chromosome"/>
</dbReference>
<dbReference type="Gene3D" id="3.90.420.10">
    <property type="entry name" value="Oxidoreductase, molybdopterin-binding domain"/>
    <property type="match status" value="1"/>
</dbReference>
<sequence length="363" mass="38820">MSFNTPKKIAAGVASSALLLFGTATAIASPIQQSQDGAQNAEPQANTHTVGDREIVARWMGEEESPYVKVANAQGAFAFNQEGVTPNDELFNIFGAALTSMCSKPAAELAEEQGGVANYYVNVGGNIKKNFTVNVEDLSDDVSDQAMMACSCATGSPFGQVAVMGVPLSAVVEMADLEDGVNTVTAYGADGFGQPLPLEYALEKNALLVYQVNGEELTTTGSGSSLQLFMPETVARYFTRSIVQIELTQEEQVPDVQQVDPTYRNKINIMNNADECLFKAGDEITFEGVADDLGSPITAIEFSFDNGATWTSCETDGATADKWVNWQFTTSFDETGDYRMTVRAKTADGVVSPLEATLTFEIA</sequence>
<keyword evidence="4" id="KW-1185">Reference proteome</keyword>
<protein>
    <recommendedName>
        <fullName evidence="2">Oxidoreductase molybdopterin-binding domain-containing protein</fullName>
    </recommendedName>
</protein>
<feature type="signal peptide" evidence="1">
    <location>
        <begin position="1"/>
        <end position="28"/>
    </location>
</feature>
<dbReference type="EMBL" id="AP025564">
    <property type="protein sequence ID" value="BDE95872.1"/>
    <property type="molecule type" value="Genomic_DNA"/>
</dbReference>
<dbReference type="RefSeq" id="WP_244412107.1">
    <property type="nucleotide sequence ID" value="NZ_AP025564.1"/>
</dbReference>
<gene>
    <name evidence="3" type="ORF">CE91St30_12050</name>
</gene>
<evidence type="ECO:0000313" key="3">
    <source>
        <dbReference type="EMBL" id="BDE95872.1"/>
    </source>
</evidence>
<dbReference type="SUPFAM" id="SSF81296">
    <property type="entry name" value="E set domains"/>
    <property type="match status" value="1"/>
</dbReference>
<dbReference type="InterPro" id="IPR014756">
    <property type="entry name" value="Ig_E-set"/>
</dbReference>
<dbReference type="PANTHER" id="PTHR19372">
    <property type="entry name" value="SULFITE REDUCTASE"/>
    <property type="match status" value="1"/>
</dbReference>
<proteinExistence type="predicted"/>
<accession>A0ABM7WHX6</accession>
<dbReference type="InterPro" id="IPR000572">
    <property type="entry name" value="OxRdtase_Mopterin-bd_dom"/>
</dbReference>
<reference evidence="3 4" key="1">
    <citation type="submission" date="2022-01" db="EMBL/GenBank/DDBJ databases">
        <title>Novel bile acid biosynthetic pathways are enriched in the microbiome of centenarians.</title>
        <authorList>
            <person name="Sato Y."/>
            <person name="Atarashi K."/>
            <person name="Plichta R.D."/>
            <person name="Arai Y."/>
            <person name="Sasajima S."/>
            <person name="Kearney M.S."/>
            <person name="Suda W."/>
            <person name="Takeshita K."/>
            <person name="Sasaki T."/>
            <person name="Okamoto S."/>
            <person name="Skelly N.A."/>
            <person name="Okamura Y."/>
            <person name="Vlamakis H."/>
            <person name="Li Y."/>
            <person name="Tanoue T."/>
            <person name="Takei H."/>
            <person name="Nittono H."/>
            <person name="Narushima S."/>
            <person name="Irie J."/>
            <person name="Itoh H."/>
            <person name="Moriya K."/>
            <person name="Sugiura Y."/>
            <person name="Suematsu M."/>
            <person name="Moritoki N."/>
            <person name="Shibata S."/>
            <person name="Littman R.D."/>
            <person name="Fischbach A.M."/>
            <person name="Uwamino Y."/>
            <person name="Inoue T."/>
            <person name="Honda A."/>
            <person name="Hattori M."/>
            <person name="Murai T."/>
            <person name="Xavier J.R."/>
            <person name="Hirose N."/>
            <person name="Honda K."/>
        </authorList>
    </citation>
    <scope>NUCLEOTIDE SEQUENCE [LARGE SCALE GENOMIC DNA]</scope>
    <source>
        <strain evidence="3 4">CE91-St30</strain>
    </source>
</reference>
<keyword evidence="1" id="KW-0732">Signal</keyword>
<evidence type="ECO:0000313" key="4">
    <source>
        <dbReference type="Proteomes" id="UP001320544"/>
    </source>
</evidence>
<dbReference type="Gene3D" id="2.60.40.650">
    <property type="match status" value="1"/>
</dbReference>
<organism evidence="3 4">
    <name type="scientific">Raoultibacter timonensis</name>
    <dbReference type="NCBI Taxonomy" id="1907662"/>
    <lineage>
        <taxon>Bacteria</taxon>
        <taxon>Bacillati</taxon>
        <taxon>Actinomycetota</taxon>
        <taxon>Coriobacteriia</taxon>
        <taxon>Eggerthellales</taxon>
        <taxon>Eggerthellaceae</taxon>
        <taxon>Raoultibacter</taxon>
    </lineage>
</organism>
<dbReference type="SUPFAM" id="SSF56524">
    <property type="entry name" value="Oxidoreductase molybdopterin-binding domain"/>
    <property type="match status" value="1"/>
</dbReference>
<dbReference type="PANTHER" id="PTHR19372:SF7">
    <property type="entry name" value="SULFITE OXIDASE, MITOCHONDRIAL"/>
    <property type="match status" value="1"/>
</dbReference>
<dbReference type="InterPro" id="IPR036374">
    <property type="entry name" value="OxRdtase_Mopterin-bd_sf"/>
</dbReference>
<feature type="domain" description="Oxidoreductase molybdopterin-binding" evidence="2">
    <location>
        <begin position="117"/>
        <end position="252"/>
    </location>
</feature>
<name>A0ABM7WHX6_9ACTN</name>